<keyword evidence="6 8" id="KW-0472">Membrane</keyword>
<dbReference type="RefSeq" id="WP_066752789.1">
    <property type="nucleotide sequence ID" value="NZ_JBHUMB010000005.1"/>
</dbReference>
<name>A0ABW5U7D9_9SPHI</name>
<dbReference type="SUPFAM" id="SSF56935">
    <property type="entry name" value="Porins"/>
    <property type="match status" value="1"/>
</dbReference>
<proteinExistence type="inferred from homology"/>
<sequence length="1058" mass="116131">MKKHLLSFLMLFILGLGVSNAQNRAVTGRVTSSSDGSPMSGVSVSLKDGSTSAQTDASGNYTISVPGAGRLVFSYVGFESQEVAVNNRTQVNITLVSSNQALDEVVVVAYGTARRQEITGSVATLGAEDLEKRTVSNVTNALAGMAPGISVSSGNGQPGSGANVRLRGIGSMNASSEPLYVVDGAVFDGNIGDINANDIENISVLKDATSAALYGSRAGNGVIMITTKKGRGAASLSVNLIQGITQRGIQEYETVGTFDYYPTAYKAIKHSAMFRATNPLTEAAAKELAQSTAFNNLFYNPFNVANDQILDIDGKMNPDARLKYDDFNWFDAVQRTGKRTDANMNISGGNEKTDYYVSLGYLNDQGYIINSDFKRFNGRINVNSQVKDWLKAGVNISGSNSEGTMAVDASTGNASSFVNPFSFIRGLGSIYPIHAYDATTGDPIINPVTGEHYYDYGIHPGSQNRPQGASPGRHVIYETMLNDRVNTRTLLGGRAYLEFKFLNDFTFTPSFSADLSNRNFDYIYNSTVGDGVSYNGLTNALNDITRSYTFNQVLNYRKTLNGVHNINALVAHENYDYSFSRREATKTGQITSGITEFDNYVTPFSTEGYKNLNRIESYFAKVAYNYDEKYFIDGGVRRDGSSIFSPQKRWGNFYSIGGAWAVSKEDFMQNVSWVNDLRLKSSYGQVGNNHLLDADNNRIFFGYQALYNLGLNNGSQPGTSLYSLANPDLTWESSNTFNVGVDFALFSNRLRGEIEYYKRGSDRLLMSVPLPLSAAVSSQFRNVGSMYNRGFEISLSGDLIRNENFTWTLTKNFTTFKNEITKMPAETPVITSGSKRREVGRDYYAFWLRQYAGVDPSDGASLYIPADGTAQSLIRTVDGVEYVTTQNNAKFGYAGTAIPDVMGSIINSFNYKNLTLSFLLTYQLGGKMYDSQYAGLMSAGTFGKSYHIDAMNTWTTDNTTANLPRLDQANNANINAASDRWLIDASYLNIRNINLAYRLPQQWLNAVDMSSARVFFTGENLALFSKRKGLNPTESFDGTNSTTYFPTRIFSVGINASF</sequence>
<dbReference type="Gene3D" id="2.60.40.1120">
    <property type="entry name" value="Carboxypeptidase-like, regulatory domain"/>
    <property type="match status" value="1"/>
</dbReference>
<keyword evidence="7 8" id="KW-0998">Cell outer membrane</keyword>
<keyword evidence="15" id="KW-1185">Reference proteome</keyword>
<comment type="subcellular location">
    <subcellularLocation>
        <location evidence="1 8">Cell outer membrane</location>
        <topology evidence="1 8">Multi-pass membrane protein</topology>
    </subcellularLocation>
</comment>
<evidence type="ECO:0000313" key="14">
    <source>
        <dbReference type="EMBL" id="MFD2741814.1"/>
    </source>
</evidence>
<dbReference type="NCBIfam" id="TIGR04056">
    <property type="entry name" value="OMP_RagA_SusC"/>
    <property type="match status" value="1"/>
</dbReference>
<evidence type="ECO:0000256" key="9">
    <source>
        <dbReference type="RuleBase" id="RU003357"/>
    </source>
</evidence>
<evidence type="ECO:0000256" key="11">
    <source>
        <dbReference type="SAM" id="SignalP"/>
    </source>
</evidence>
<dbReference type="SUPFAM" id="SSF49464">
    <property type="entry name" value="Carboxypeptidase regulatory domain-like"/>
    <property type="match status" value="1"/>
</dbReference>
<dbReference type="EMBL" id="JBHUMB010000005">
    <property type="protein sequence ID" value="MFD2741814.1"/>
    <property type="molecule type" value="Genomic_DNA"/>
</dbReference>
<accession>A0ABW5U7D9</accession>
<feature type="domain" description="TonB-dependent receptor-like beta-barrel" evidence="12">
    <location>
        <begin position="452"/>
        <end position="1021"/>
    </location>
</feature>
<evidence type="ECO:0000313" key="15">
    <source>
        <dbReference type="Proteomes" id="UP001597418"/>
    </source>
</evidence>
<evidence type="ECO:0000256" key="2">
    <source>
        <dbReference type="ARBA" id="ARBA00022448"/>
    </source>
</evidence>
<comment type="caution">
    <text evidence="14">The sequence shown here is derived from an EMBL/GenBank/DDBJ whole genome shotgun (WGS) entry which is preliminary data.</text>
</comment>
<dbReference type="InterPro" id="IPR008969">
    <property type="entry name" value="CarboxyPept-like_regulatory"/>
</dbReference>
<evidence type="ECO:0000256" key="6">
    <source>
        <dbReference type="ARBA" id="ARBA00023136"/>
    </source>
</evidence>
<dbReference type="InterPro" id="IPR036942">
    <property type="entry name" value="Beta-barrel_TonB_sf"/>
</dbReference>
<dbReference type="Pfam" id="PF00593">
    <property type="entry name" value="TonB_dep_Rec_b-barrel"/>
    <property type="match status" value="1"/>
</dbReference>
<evidence type="ECO:0000256" key="10">
    <source>
        <dbReference type="SAM" id="MobiDB-lite"/>
    </source>
</evidence>
<dbReference type="Proteomes" id="UP001597418">
    <property type="component" value="Unassembled WGS sequence"/>
</dbReference>
<dbReference type="Gene3D" id="2.170.130.10">
    <property type="entry name" value="TonB-dependent receptor, plug domain"/>
    <property type="match status" value="1"/>
</dbReference>
<dbReference type="InterPro" id="IPR023996">
    <property type="entry name" value="TonB-dep_OMP_SusC/RagA"/>
</dbReference>
<evidence type="ECO:0000256" key="3">
    <source>
        <dbReference type="ARBA" id="ARBA00022452"/>
    </source>
</evidence>
<feature type="signal peptide" evidence="11">
    <location>
        <begin position="1"/>
        <end position="21"/>
    </location>
</feature>
<keyword evidence="3 8" id="KW-1134">Transmembrane beta strand</keyword>
<dbReference type="InterPro" id="IPR039426">
    <property type="entry name" value="TonB-dep_rcpt-like"/>
</dbReference>
<evidence type="ECO:0000256" key="4">
    <source>
        <dbReference type="ARBA" id="ARBA00022692"/>
    </source>
</evidence>
<evidence type="ECO:0000256" key="1">
    <source>
        <dbReference type="ARBA" id="ARBA00004571"/>
    </source>
</evidence>
<feature type="region of interest" description="Disordered" evidence="10">
    <location>
        <begin position="28"/>
        <end position="55"/>
    </location>
</feature>
<dbReference type="InterPro" id="IPR000531">
    <property type="entry name" value="Beta-barrel_TonB"/>
</dbReference>
<dbReference type="InterPro" id="IPR012910">
    <property type="entry name" value="Plug_dom"/>
</dbReference>
<dbReference type="Pfam" id="PF07715">
    <property type="entry name" value="Plug"/>
    <property type="match status" value="1"/>
</dbReference>
<dbReference type="Gene3D" id="2.40.170.20">
    <property type="entry name" value="TonB-dependent receptor, beta-barrel domain"/>
    <property type="match status" value="1"/>
</dbReference>
<keyword evidence="5 9" id="KW-0798">TonB box</keyword>
<evidence type="ECO:0000259" key="13">
    <source>
        <dbReference type="Pfam" id="PF07715"/>
    </source>
</evidence>
<dbReference type="InterPro" id="IPR037066">
    <property type="entry name" value="Plug_dom_sf"/>
</dbReference>
<evidence type="ECO:0000256" key="5">
    <source>
        <dbReference type="ARBA" id="ARBA00023077"/>
    </source>
</evidence>
<feature type="domain" description="TonB-dependent receptor plug" evidence="13">
    <location>
        <begin position="115"/>
        <end position="222"/>
    </location>
</feature>
<feature type="compositionally biased region" description="Low complexity" evidence="10">
    <location>
        <begin position="32"/>
        <end position="45"/>
    </location>
</feature>
<reference evidence="15" key="1">
    <citation type="journal article" date="2019" name="Int. J. Syst. Evol. Microbiol.">
        <title>The Global Catalogue of Microorganisms (GCM) 10K type strain sequencing project: providing services to taxonomists for standard genome sequencing and annotation.</title>
        <authorList>
            <consortium name="The Broad Institute Genomics Platform"/>
            <consortium name="The Broad Institute Genome Sequencing Center for Infectious Disease"/>
            <person name="Wu L."/>
            <person name="Ma J."/>
        </authorList>
    </citation>
    <scope>NUCLEOTIDE SEQUENCE [LARGE SCALE GENOMIC DNA]</scope>
    <source>
        <strain evidence="15">KCTC 42247</strain>
    </source>
</reference>
<protein>
    <submittedName>
        <fullName evidence="14">SusC/RagA family TonB-linked outer membrane protein</fullName>
    </submittedName>
</protein>
<comment type="similarity">
    <text evidence="8 9">Belongs to the TonB-dependent receptor family.</text>
</comment>
<gene>
    <name evidence="14" type="ORF">ACFSQ6_00235</name>
</gene>
<keyword evidence="4 8" id="KW-0812">Transmembrane</keyword>
<evidence type="ECO:0000256" key="8">
    <source>
        <dbReference type="PROSITE-ProRule" id="PRU01360"/>
    </source>
</evidence>
<dbReference type="NCBIfam" id="TIGR04057">
    <property type="entry name" value="SusC_RagA_signa"/>
    <property type="match status" value="1"/>
</dbReference>
<dbReference type="InterPro" id="IPR023997">
    <property type="entry name" value="TonB-dep_OMP_SusC/RagA_CS"/>
</dbReference>
<feature type="chain" id="PRO_5046362301" evidence="11">
    <location>
        <begin position="22"/>
        <end position="1058"/>
    </location>
</feature>
<evidence type="ECO:0000259" key="12">
    <source>
        <dbReference type="Pfam" id="PF00593"/>
    </source>
</evidence>
<dbReference type="PROSITE" id="PS52016">
    <property type="entry name" value="TONB_DEPENDENT_REC_3"/>
    <property type="match status" value="1"/>
</dbReference>
<dbReference type="Pfam" id="PF13715">
    <property type="entry name" value="CarbopepD_reg_2"/>
    <property type="match status" value="1"/>
</dbReference>
<keyword evidence="2 8" id="KW-0813">Transport</keyword>
<evidence type="ECO:0000256" key="7">
    <source>
        <dbReference type="ARBA" id="ARBA00023237"/>
    </source>
</evidence>
<organism evidence="14 15">
    <name type="scientific">Sphingobacterium populi</name>
    <dbReference type="NCBI Taxonomy" id="1812824"/>
    <lineage>
        <taxon>Bacteria</taxon>
        <taxon>Pseudomonadati</taxon>
        <taxon>Bacteroidota</taxon>
        <taxon>Sphingobacteriia</taxon>
        <taxon>Sphingobacteriales</taxon>
        <taxon>Sphingobacteriaceae</taxon>
        <taxon>Sphingobacterium</taxon>
    </lineage>
</organism>
<keyword evidence="11" id="KW-0732">Signal</keyword>